<dbReference type="EMBL" id="CP017150">
    <property type="protein sequence ID" value="AOP54467.1"/>
    <property type="molecule type" value="Genomic_DNA"/>
</dbReference>
<gene>
    <name evidence="1" type="ORF">BLSMQ_2761</name>
</gene>
<dbReference type="KEGG" id="blin:BLSMQ_2761"/>
<protein>
    <submittedName>
        <fullName evidence="1">Uncharacterized protein</fullName>
    </submittedName>
</protein>
<evidence type="ECO:0000313" key="2">
    <source>
        <dbReference type="Proteomes" id="UP000094793"/>
    </source>
</evidence>
<proteinExistence type="predicted"/>
<name>A0A1D7W5X9_BREAU</name>
<dbReference type="AlphaFoldDB" id="A0A1D7W5X9"/>
<dbReference type="Proteomes" id="UP000094793">
    <property type="component" value="Chromosome"/>
</dbReference>
<sequence length="40" mass="4051">MTSLSEEANISAVVDGKAATGASFSLYSVSLSAWCVIAGR</sequence>
<accession>A0A1D7W5X9</accession>
<organism evidence="1 2">
    <name type="scientific">Brevibacterium aurantiacum</name>
    <dbReference type="NCBI Taxonomy" id="273384"/>
    <lineage>
        <taxon>Bacteria</taxon>
        <taxon>Bacillati</taxon>
        <taxon>Actinomycetota</taxon>
        <taxon>Actinomycetes</taxon>
        <taxon>Micrococcales</taxon>
        <taxon>Brevibacteriaceae</taxon>
        <taxon>Brevibacterium</taxon>
    </lineage>
</organism>
<reference evidence="2" key="1">
    <citation type="submission" date="2016-09" db="EMBL/GenBank/DDBJ databases">
        <title>Complete Genome Sequence of Brevibacterium linens SMQ-1335.</title>
        <authorList>
            <person name="de Melo A.G."/>
            <person name="Labrie S.J."/>
            <person name="Dumaresq J."/>
            <person name="Roberts R.J."/>
            <person name="Tremblay D.M."/>
            <person name="Moineau S."/>
        </authorList>
    </citation>
    <scope>NUCLEOTIDE SEQUENCE [LARGE SCALE GENOMIC DNA]</scope>
    <source>
        <strain evidence="2">SMQ-1335</strain>
    </source>
</reference>
<evidence type="ECO:0000313" key="1">
    <source>
        <dbReference type="EMBL" id="AOP54467.1"/>
    </source>
</evidence>